<feature type="region of interest" description="Disordered" evidence="1">
    <location>
        <begin position="1"/>
        <end position="26"/>
    </location>
</feature>
<dbReference type="EMBL" id="BTGU01001896">
    <property type="protein sequence ID" value="GMN30975.1"/>
    <property type="molecule type" value="Genomic_DNA"/>
</dbReference>
<evidence type="ECO:0000256" key="1">
    <source>
        <dbReference type="SAM" id="MobiDB-lite"/>
    </source>
</evidence>
<evidence type="ECO:0000313" key="4">
    <source>
        <dbReference type="Proteomes" id="UP001187192"/>
    </source>
</evidence>
<keyword evidence="4" id="KW-1185">Reference proteome</keyword>
<name>A0AA87ZFU7_FICCA</name>
<protein>
    <recommendedName>
        <fullName evidence="2">DUF8039 domain-containing protein</fullName>
    </recommendedName>
</protein>
<comment type="caution">
    <text evidence="3">The sequence shown here is derived from an EMBL/GenBank/DDBJ whole genome shotgun (WGS) entry which is preliminary data.</text>
</comment>
<dbReference type="Pfam" id="PF26133">
    <property type="entry name" value="DUF8039"/>
    <property type="match status" value="1"/>
</dbReference>
<gene>
    <name evidence="3" type="ORF">TIFTF001_041527</name>
</gene>
<sequence>MTPPSILSRASPPLPHLQSQPPSLHSLSPLPLSLSPPISAGRDSTIHSLSHLSLSLSPPIATATPPSNLFLETHCPLPTPLPSRPHPCPCTWAYIDCVPTNTVHGIPLGEENVRVTITILKLKCALLPILTNEVTIIEEAIGGFVVWPKRLIAIETRLSHASRSPSHVPD</sequence>
<evidence type="ECO:0000313" key="3">
    <source>
        <dbReference type="EMBL" id="GMN30975.1"/>
    </source>
</evidence>
<feature type="compositionally biased region" description="Low complexity" evidence="1">
    <location>
        <begin position="16"/>
        <end position="26"/>
    </location>
</feature>
<accession>A0AA87ZFU7</accession>
<feature type="domain" description="DUF8039" evidence="2">
    <location>
        <begin position="97"/>
        <end position="154"/>
    </location>
</feature>
<proteinExistence type="predicted"/>
<dbReference type="AlphaFoldDB" id="A0AA87ZFU7"/>
<dbReference type="Proteomes" id="UP001187192">
    <property type="component" value="Unassembled WGS sequence"/>
</dbReference>
<evidence type="ECO:0000259" key="2">
    <source>
        <dbReference type="Pfam" id="PF26133"/>
    </source>
</evidence>
<reference evidence="3" key="1">
    <citation type="submission" date="2023-07" db="EMBL/GenBank/DDBJ databases">
        <title>draft genome sequence of fig (Ficus carica).</title>
        <authorList>
            <person name="Takahashi T."/>
            <person name="Nishimura K."/>
        </authorList>
    </citation>
    <scope>NUCLEOTIDE SEQUENCE</scope>
</reference>
<dbReference type="InterPro" id="IPR058352">
    <property type="entry name" value="DUF8039"/>
</dbReference>
<organism evidence="3 4">
    <name type="scientific">Ficus carica</name>
    <name type="common">Common fig</name>
    <dbReference type="NCBI Taxonomy" id="3494"/>
    <lineage>
        <taxon>Eukaryota</taxon>
        <taxon>Viridiplantae</taxon>
        <taxon>Streptophyta</taxon>
        <taxon>Embryophyta</taxon>
        <taxon>Tracheophyta</taxon>
        <taxon>Spermatophyta</taxon>
        <taxon>Magnoliopsida</taxon>
        <taxon>eudicotyledons</taxon>
        <taxon>Gunneridae</taxon>
        <taxon>Pentapetalae</taxon>
        <taxon>rosids</taxon>
        <taxon>fabids</taxon>
        <taxon>Rosales</taxon>
        <taxon>Moraceae</taxon>
        <taxon>Ficeae</taxon>
        <taxon>Ficus</taxon>
    </lineage>
</organism>